<dbReference type="EMBL" id="CABMJJ010000011">
    <property type="protein sequence ID" value="VVC04844.1"/>
    <property type="molecule type" value="Genomic_DNA"/>
</dbReference>
<dbReference type="InterPro" id="IPR045865">
    <property type="entry name" value="ACT-like_dom_sf"/>
</dbReference>
<proteinExistence type="predicted"/>
<organism evidence="2 3">
    <name type="scientific">Candidatus Bilamarchaeum dharawalense</name>
    <dbReference type="NCBI Taxonomy" id="2885759"/>
    <lineage>
        <taxon>Archaea</taxon>
        <taxon>Candidatus Micrarchaeota</taxon>
        <taxon>Candidatus Micrarchaeia</taxon>
        <taxon>Candidatus Anstonellales</taxon>
        <taxon>Candidatus Bilamarchaeaceae</taxon>
        <taxon>Candidatus Bilamarchaeum</taxon>
    </lineage>
</organism>
<reference evidence="2 3" key="1">
    <citation type="submission" date="2019-08" db="EMBL/GenBank/DDBJ databases">
        <authorList>
            <person name="Vazquez-Campos X."/>
        </authorList>
    </citation>
    <scope>NUCLEOTIDE SEQUENCE [LARGE SCALE GENOMIC DNA]</scope>
    <source>
        <strain evidence="2">LFW-283_2</strain>
    </source>
</reference>
<dbReference type="InterPro" id="IPR045739">
    <property type="entry name" value="ACT_dom_pair"/>
</dbReference>
<sequence length="144" mass="15862">MDFYISLLHLEGEYMDANRLVVELFLEKPNFKEVSTVAKALEAEGVKTILMPPEDREINTHLVIEKLDVPKARKKLKELGLKAVEKEVVLITLANKPGTMAEAAGRISSNGINLVYAFSVAMTPTLSYVLFGTADNEAALKALK</sequence>
<dbReference type="AlphaFoldDB" id="A0A5E4LS85"/>
<dbReference type="Pfam" id="PF19571">
    <property type="entry name" value="ACT_8"/>
    <property type="match status" value="1"/>
</dbReference>
<evidence type="ECO:0000313" key="2">
    <source>
        <dbReference type="EMBL" id="VVC04844.1"/>
    </source>
</evidence>
<evidence type="ECO:0000259" key="1">
    <source>
        <dbReference type="Pfam" id="PF19571"/>
    </source>
</evidence>
<comment type="caution">
    <text evidence="2">The sequence shown here is derived from an EMBL/GenBank/DDBJ whole genome shotgun (WGS) entry which is preliminary data.</text>
</comment>
<gene>
    <name evidence="2" type="ORF">LFW2832_01147</name>
</gene>
<evidence type="ECO:0000313" key="3">
    <source>
        <dbReference type="Proteomes" id="UP000789941"/>
    </source>
</evidence>
<protein>
    <recommendedName>
        <fullName evidence="1">ACT domain-containing protein</fullName>
    </recommendedName>
</protein>
<dbReference type="Gene3D" id="3.30.2130.10">
    <property type="entry name" value="VC0802-like"/>
    <property type="match status" value="1"/>
</dbReference>
<name>A0A5E4LS85_9ARCH</name>
<accession>A0A5E4LS85</accession>
<dbReference type="SUPFAM" id="SSF55021">
    <property type="entry name" value="ACT-like"/>
    <property type="match status" value="1"/>
</dbReference>
<dbReference type="Proteomes" id="UP000789941">
    <property type="component" value="Unassembled WGS sequence"/>
</dbReference>
<feature type="domain" description="ACT" evidence="1">
    <location>
        <begin position="71"/>
        <end position="136"/>
    </location>
</feature>